<evidence type="ECO:0000313" key="2">
    <source>
        <dbReference type="Proteomes" id="UP000282388"/>
    </source>
</evidence>
<keyword evidence="1" id="KW-0378">Hydrolase</keyword>
<dbReference type="InterPro" id="IPR010662">
    <property type="entry name" value="RBBP9/YdeN"/>
</dbReference>
<dbReference type="AlphaFoldDB" id="A0A3A8EBP7"/>
<gene>
    <name evidence="1" type="ORF">D7V32_06700</name>
</gene>
<dbReference type="PANTHER" id="PTHR15394">
    <property type="entry name" value="SERINE HYDROLASE RBBP9"/>
    <property type="match status" value="1"/>
</dbReference>
<protein>
    <submittedName>
        <fullName evidence="1">Serine hydrolase family protein</fullName>
    </submittedName>
</protein>
<organism evidence="1 2">
    <name type="scientific">Acinetobacter tianfuensis</name>
    <dbReference type="NCBI Taxonomy" id="2419603"/>
    <lineage>
        <taxon>Bacteria</taxon>
        <taxon>Pseudomonadati</taxon>
        <taxon>Pseudomonadota</taxon>
        <taxon>Gammaproteobacteria</taxon>
        <taxon>Moraxellales</taxon>
        <taxon>Moraxellaceae</taxon>
        <taxon>Acinetobacter</taxon>
    </lineage>
</organism>
<dbReference type="SUPFAM" id="SSF53474">
    <property type="entry name" value="alpha/beta-Hydrolases"/>
    <property type="match status" value="1"/>
</dbReference>
<sequence>MISKQKRNIYIIHGYQASPNDHWFPWLSQQLNQSGHVSKRIILAESAQPNFAYWQKLLASQLSKLDANSIIIAHSLGCIAALHYLTDYFRQHRGKIRAGIFVAGFMSPLRALPELDSFIQQVNLDSSLLAKHIPLSVCLLSSNDTYVAPPQTIQLANFIQAQTVEIKNAGHFMANDGYTEFQRLYDVLKPLL</sequence>
<evidence type="ECO:0000313" key="1">
    <source>
        <dbReference type="EMBL" id="RKG32085.1"/>
    </source>
</evidence>
<reference evidence="1 2" key="1">
    <citation type="submission" date="2018-09" db="EMBL/GenBank/DDBJ databases">
        <title>The draft genome of Acinetobacter spp. strains.</title>
        <authorList>
            <person name="Qin J."/>
            <person name="Feng Y."/>
            <person name="Zong Z."/>
        </authorList>
    </citation>
    <scope>NUCLEOTIDE SEQUENCE [LARGE SCALE GENOMIC DNA]</scope>
    <source>
        <strain evidence="1 2">WCHAc060012</strain>
    </source>
</reference>
<dbReference type="PANTHER" id="PTHR15394:SF3">
    <property type="entry name" value="SERINE HYDROLASE RBBP9"/>
    <property type="match status" value="1"/>
</dbReference>
<proteinExistence type="predicted"/>
<keyword evidence="2" id="KW-1185">Reference proteome</keyword>
<dbReference type="GO" id="GO:0016787">
    <property type="term" value="F:hydrolase activity"/>
    <property type="evidence" value="ECO:0007669"/>
    <property type="project" value="UniProtKB-KW"/>
</dbReference>
<dbReference type="EMBL" id="RAXV01000011">
    <property type="protein sequence ID" value="RKG32085.1"/>
    <property type="molecule type" value="Genomic_DNA"/>
</dbReference>
<dbReference type="RefSeq" id="WP_120402115.1">
    <property type="nucleotide sequence ID" value="NZ_RAXV01000011.1"/>
</dbReference>
<dbReference type="Pfam" id="PF06821">
    <property type="entry name" value="Ser_hydrolase"/>
    <property type="match status" value="1"/>
</dbReference>
<name>A0A3A8EBP7_9GAMM</name>
<dbReference type="Gene3D" id="3.40.50.1820">
    <property type="entry name" value="alpha/beta hydrolase"/>
    <property type="match status" value="1"/>
</dbReference>
<dbReference type="OrthoDB" id="9804993at2"/>
<dbReference type="Proteomes" id="UP000282388">
    <property type="component" value="Unassembled WGS sequence"/>
</dbReference>
<comment type="caution">
    <text evidence="1">The sequence shown here is derived from an EMBL/GenBank/DDBJ whole genome shotgun (WGS) entry which is preliminary data.</text>
</comment>
<dbReference type="InterPro" id="IPR029058">
    <property type="entry name" value="AB_hydrolase_fold"/>
</dbReference>
<accession>A0A3A8EBP7</accession>